<feature type="region of interest" description="Disordered" evidence="7">
    <location>
        <begin position="662"/>
        <end position="696"/>
    </location>
</feature>
<keyword evidence="6" id="KW-0326">Glycosidase</keyword>
<dbReference type="InterPro" id="IPR018366">
    <property type="entry name" value="CBM2_CS"/>
</dbReference>
<dbReference type="InterPro" id="IPR006584">
    <property type="entry name" value="Cellulose-bd_IV"/>
</dbReference>
<name>A0A1M6FS47_PSEXY</name>
<dbReference type="CDD" id="cd00161">
    <property type="entry name" value="beta-trefoil_Ricin-like"/>
    <property type="match status" value="1"/>
</dbReference>
<feature type="compositionally biased region" description="Pro residues" evidence="7">
    <location>
        <begin position="670"/>
        <end position="690"/>
    </location>
</feature>
<dbReference type="InterPro" id="IPR001919">
    <property type="entry name" value="CBD2"/>
</dbReference>
<dbReference type="Gene3D" id="2.60.120.260">
    <property type="entry name" value="Galactose-binding domain-like"/>
    <property type="match status" value="1"/>
</dbReference>
<evidence type="ECO:0000313" key="12">
    <source>
        <dbReference type="Proteomes" id="UP000184185"/>
    </source>
</evidence>
<dbReference type="SUPFAM" id="SSF50370">
    <property type="entry name" value="Ricin B-like lectins"/>
    <property type="match status" value="1"/>
</dbReference>
<dbReference type="PROSITE" id="PS00561">
    <property type="entry name" value="CBM2_A"/>
    <property type="match status" value="1"/>
</dbReference>
<dbReference type="SUPFAM" id="SSF49384">
    <property type="entry name" value="Carbohydrate-binding domain"/>
    <property type="match status" value="1"/>
</dbReference>
<dbReference type="RefSeq" id="WP_072915471.1">
    <property type="nucleotide sequence ID" value="NZ_FQYQ01000008.1"/>
</dbReference>
<evidence type="ECO:0000256" key="8">
    <source>
        <dbReference type="SAM" id="SignalP"/>
    </source>
</evidence>
<dbReference type="PANTHER" id="PTHR43772:SF2">
    <property type="entry name" value="PUTATIVE (AFU_ORTHOLOGUE AFUA_2G04480)-RELATED"/>
    <property type="match status" value="1"/>
</dbReference>
<accession>A0A1M6FS47</accession>
<evidence type="ECO:0000256" key="6">
    <source>
        <dbReference type="ARBA" id="ARBA00023295"/>
    </source>
</evidence>
<protein>
    <submittedName>
        <fullName evidence="11">Arabinoxylan arabinofuranohydrolase</fullName>
    </submittedName>
</protein>
<keyword evidence="2" id="KW-0858">Xylan degradation</keyword>
<proteinExistence type="inferred from homology"/>
<dbReference type="PROSITE" id="PS51175">
    <property type="entry name" value="CBM6"/>
    <property type="match status" value="1"/>
</dbReference>
<dbReference type="InterPro" id="IPR008965">
    <property type="entry name" value="CBM2/CBM3_carb-bd_dom_sf"/>
</dbReference>
<dbReference type="InterPro" id="IPR023296">
    <property type="entry name" value="Glyco_hydro_beta-prop_sf"/>
</dbReference>
<dbReference type="EMBL" id="FQYQ01000008">
    <property type="protein sequence ID" value="SHJ00531.1"/>
    <property type="molecule type" value="Genomic_DNA"/>
</dbReference>
<dbReference type="SUPFAM" id="SSF49785">
    <property type="entry name" value="Galactose-binding domain-like"/>
    <property type="match status" value="1"/>
</dbReference>
<keyword evidence="12" id="KW-1185">Reference proteome</keyword>
<dbReference type="Gene3D" id="2.80.10.50">
    <property type="match status" value="2"/>
</dbReference>
<feature type="region of interest" description="Disordered" evidence="7">
    <location>
        <begin position="482"/>
        <end position="509"/>
    </location>
</feature>
<feature type="domain" description="CBM6" evidence="10">
    <location>
        <begin position="364"/>
        <end position="483"/>
    </location>
</feature>
<dbReference type="Pfam" id="PF00553">
    <property type="entry name" value="CBM_2"/>
    <property type="match status" value="1"/>
</dbReference>
<dbReference type="InterPro" id="IPR012291">
    <property type="entry name" value="CBM2_carb-bd_dom_sf"/>
</dbReference>
<comment type="similarity">
    <text evidence="1">Belongs to the glycosyl hydrolase 43 family.</text>
</comment>
<keyword evidence="4 11" id="KW-0378">Hydrolase</keyword>
<dbReference type="GO" id="GO:0030247">
    <property type="term" value="F:polysaccharide binding"/>
    <property type="evidence" value="ECO:0007669"/>
    <property type="project" value="UniProtKB-UniRule"/>
</dbReference>
<dbReference type="InterPro" id="IPR006710">
    <property type="entry name" value="Glyco_hydro_43"/>
</dbReference>
<evidence type="ECO:0000256" key="4">
    <source>
        <dbReference type="ARBA" id="ARBA00022801"/>
    </source>
</evidence>
<evidence type="ECO:0000256" key="3">
    <source>
        <dbReference type="ARBA" id="ARBA00022729"/>
    </source>
</evidence>
<dbReference type="PROSITE" id="PS51173">
    <property type="entry name" value="CBM2"/>
    <property type="match status" value="1"/>
</dbReference>
<dbReference type="GO" id="GO:0045493">
    <property type="term" value="P:xylan catabolic process"/>
    <property type="evidence" value="ECO:0007669"/>
    <property type="project" value="UniProtKB-KW"/>
</dbReference>
<dbReference type="Pfam" id="PF04616">
    <property type="entry name" value="Glyco_hydro_43"/>
    <property type="match status" value="1"/>
</dbReference>
<feature type="chain" id="PRO_5012816305" evidence="8">
    <location>
        <begin position="28"/>
        <end position="788"/>
    </location>
</feature>
<dbReference type="STRING" id="185007.SAMN02910350_02317"/>
<evidence type="ECO:0000256" key="2">
    <source>
        <dbReference type="ARBA" id="ARBA00022651"/>
    </source>
</evidence>
<dbReference type="SUPFAM" id="SSF75005">
    <property type="entry name" value="Arabinanase/levansucrase/invertase"/>
    <property type="match status" value="1"/>
</dbReference>
<keyword evidence="2" id="KW-0624">Polysaccharide degradation</keyword>
<dbReference type="Gene3D" id="2.60.40.290">
    <property type="match status" value="1"/>
</dbReference>
<dbReference type="CDD" id="cd04084">
    <property type="entry name" value="CBM6_xylanase-like"/>
    <property type="match status" value="1"/>
</dbReference>
<dbReference type="InterPro" id="IPR008979">
    <property type="entry name" value="Galactose-bd-like_sf"/>
</dbReference>
<dbReference type="Pfam" id="PF14200">
    <property type="entry name" value="RicinB_lectin_2"/>
    <property type="match status" value="2"/>
</dbReference>
<evidence type="ECO:0000256" key="5">
    <source>
        <dbReference type="ARBA" id="ARBA00023277"/>
    </source>
</evidence>
<dbReference type="InterPro" id="IPR052176">
    <property type="entry name" value="Glycosyl_Hydrlase_43_Enz"/>
</dbReference>
<organism evidence="11 12">
    <name type="scientific">Pseudobutyrivibrio xylanivorans DSM 14809</name>
    <dbReference type="NCBI Taxonomy" id="1123012"/>
    <lineage>
        <taxon>Bacteria</taxon>
        <taxon>Bacillati</taxon>
        <taxon>Bacillota</taxon>
        <taxon>Clostridia</taxon>
        <taxon>Lachnospirales</taxon>
        <taxon>Lachnospiraceae</taxon>
        <taxon>Pseudobutyrivibrio</taxon>
    </lineage>
</organism>
<evidence type="ECO:0000256" key="1">
    <source>
        <dbReference type="ARBA" id="ARBA00009865"/>
    </source>
</evidence>
<dbReference type="Gene3D" id="2.115.10.20">
    <property type="entry name" value="Glycosyl hydrolase domain, family 43"/>
    <property type="match status" value="1"/>
</dbReference>
<evidence type="ECO:0000259" key="10">
    <source>
        <dbReference type="PROSITE" id="PS51175"/>
    </source>
</evidence>
<feature type="domain" description="CBM2" evidence="9">
    <location>
        <begin position="690"/>
        <end position="788"/>
    </location>
</feature>
<evidence type="ECO:0000313" key="11">
    <source>
        <dbReference type="EMBL" id="SHJ00531.1"/>
    </source>
</evidence>
<reference evidence="11 12" key="1">
    <citation type="submission" date="2016-11" db="EMBL/GenBank/DDBJ databases">
        <authorList>
            <person name="Jaros S."/>
            <person name="Januszkiewicz K."/>
            <person name="Wedrychowicz H."/>
        </authorList>
    </citation>
    <scope>NUCLEOTIDE SEQUENCE [LARGE SCALE GENOMIC DNA]</scope>
    <source>
        <strain evidence="11 12">DSM 14809</strain>
    </source>
</reference>
<dbReference type="Proteomes" id="UP000184185">
    <property type="component" value="Unassembled WGS sequence"/>
</dbReference>
<dbReference type="GO" id="GO:0004553">
    <property type="term" value="F:hydrolase activity, hydrolyzing O-glycosyl compounds"/>
    <property type="evidence" value="ECO:0007669"/>
    <property type="project" value="InterPro"/>
</dbReference>
<dbReference type="SMART" id="SM00606">
    <property type="entry name" value="CBD_IV"/>
    <property type="match status" value="1"/>
</dbReference>
<dbReference type="InterPro" id="IPR005084">
    <property type="entry name" value="CBM6"/>
</dbReference>
<dbReference type="AlphaFoldDB" id="A0A1M6FS47"/>
<dbReference type="InterPro" id="IPR000772">
    <property type="entry name" value="Ricin_B_lectin"/>
</dbReference>
<dbReference type="CDD" id="cd09003">
    <property type="entry name" value="GH43_XynD-like"/>
    <property type="match status" value="1"/>
</dbReference>
<dbReference type="SMART" id="SM00637">
    <property type="entry name" value="CBD_II"/>
    <property type="match status" value="1"/>
</dbReference>
<dbReference type="PANTHER" id="PTHR43772">
    <property type="entry name" value="ENDO-1,4-BETA-XYLANASE"/>
    <property type="match status" value="1"/>
</dbReference>
<dbReference type="InterPro" id="IPR035992">
    <property type="entry name" value="Ricin_B-like_lectins"/>
</dbReference>
<dbReference type="Pfam" id="PF03422">
    <property type="entry name" value="CBM_6"/>
    <property type="match status" value="1"/>
</dbReference>
<gene>
    <name evidence="11" type="ORF">SAMN02745725_01545</name>
</gene>
<dbReference type="OrthoDB" id="9801455at2"/>
<keyword evidence="5" id="KW-0119">Carbohydrate metabolism</keyword>
<evidence type="ECO:0000256" key="7">
    <source>
        <dbReference type="SAM" id="MobiDB-lite"/>
    </source>
</evidence>
<evidence type="ECO:0000259" key="9">
    <source>
        <dbReference type="PROSITE" id="PS51173"/>
    </source>
</evidence>
<keyword evidence="3 8" id="KW-0732">Signal</keyword>
<sequence length="788" mass="84825">MNKYIKKFFCVAVTGAMLFSTAVSAEAATVVNGSYVKGDNENNPLVTQNYGADPAVLVYNNRIYVYTTNDSQEYDATHGKNTYGKINQLNCYSSSDMVNWTDHGQINVAGRDGAAKWASNSWAPTICCKKINGRDKFFLYFANNASSIGVLTADSPTGPWRDPLGHAFITKATPNCNVEWLFDPAVLVDSNGTGYLYFGGGVPAGQAAHPRTARVIKLGGDMISTSGTAAMIDAPYLFEDSGINKIGNTYYYSYCTNWNCSNGYRNATIHVMTSSNPMGPFTYQGEIMANPGSFFNGSAGNNHHQIFEFKGNYYIAYHTMTVQNAVMSNLGYRTTQIDRVNVSGGRIQTIKQTMSGVPMNPSVNPYEWVQAETMFTQAGIKVRGNGDGSAWVTDINNGDFTKVKGVQFSKGVKSITATVQSGGNGSIEVREGSQSGTLLGTINVSNTSGSFKDFTANVRNVNGAKDIVFVFRGSFAFDRWKANTDNGGSEAQPTPTPTPTPTQTPSQNVDANTTANIADGWYYLKNTLSQKYLTVEGNSAKAATNVCISKGTGVDGQKWYVQNLGNGYISLKSGLGDFMLDVANGKDEDGANLQIYNAYAHDPQQFVVKNTNKSGVYTIATKTSAGTKYVDVYEHKTADGTNVCQWTYYGNPNQQWQFEKVNGGSQAQPTPTPTPAPTAQPTTTPTPAPQPSTESGLTAKATVNSWGSGYTANIKVSNNTGKTVNGWTLKIKKSEVKMDSSWNVNVKESGDSYVLTPVDWNSSIPNGGSVEFGFNGSGNVGSISIDVQ</sequence>
<feature type="signal peptide" evidence="8">
    <location>
        <begin position="1"/>
        <end position="27"/>
    </location>
</feature>